<reference evidence="4" key="1">
    <citation type="journal article" date="2014" name="Int. J. Syst. Evol. Microbiol.">
        <title>Complete genome sequence of Corynebacterium casei LMG S-19264T (=DSM 44701T), isolated from a smear-ripened cheese.</title>
        <authorList>
            <consortium name="US DOE Joint Genome Institute (JGI-PGF)"/>
            <person name="Walter F."/>
            <person name="Albersmeier A."/>
            <person name="Kalinowski J."/>
            <person name="Ruckert C."/>
        </authorList>
    </citation>
    <scope>NUCLEOTIDE SEQUENCE</scope>
    <source>
        <strain evidence="4">JCM 3090</strain>
    </source>
</reference>
<dbReference type="PANTHER" id="PTHR11092:SF0">
    <property type="entry name" value="EPIMERASE FAMILY PROTEIN SDR39U1"/>
    <property type="match status" value="1"/>
</dbReference>
<dbReference type="RefSeq" id="WP_189169114.1">
    <property type="nucleotide sequence ID" value="NZ_BMQB01000002.1"/>
</dbReference>
<feature type="domain" description="DUF1731" evidence="3">
    <location>
        <begin position="250"/>
        <end position="295"/>
    </location>
</feature>
<dbReference type="InterPro" id="IPR010099">
    <property type="entry name" value="SDR39U1"/>
</dbReference>
<dbReference type="NCBIfam" id="TIGR01777">
    <property type="entry name" value="yfcH"/>
    <property type="match status" value="1"/>
</dbReference>
<reference evidence="4" key="2">
    <citation type="submission" date="2020-09" db="EMBL/GenBank/DDBJ databases">
        <authorList>
            <person name="Sun Q."/>
            <person name="Ohkuma M."/>
        </authorList>
    </citation>
    <scope>NUCLEOTIDE SEQUENCE</scope>
    <source>
        <strain evidence="4">JCM 3090</strain>
    </source>
</reference>
<comment type="similarity">
    <text evidence="1">Belongs to the NAD(P)-dependent epimerase/dehydratase family. SDR39U1 subfamily.</text>
</comment>
<evidence type="ECO:0000256" key="1">
    <source>
        <dbReference type="ARBA" id="ARBA00009353"/>
    </source>
</evidence>
<dbReference type="Gene3D" id="3.40.50.720">
    <property type="entry name" value="NAD(P)-binding Rossmann-like Domain"/>
    <property type="match status" value="1"/>
</dbReference>
<gene>
    <name evidence="4" type="ORF">GCM10010123_12970</name>
</gene>
<dbReference type="InterPro" id="IPR013549">
    <property type="entry name" value="DUF1731"/>
</dbReference>
<dbReference type="InterPro" id="IPR001509">
    <property type="entry name" value="Epimerase_deHydtase"/>
</dbReference>
<keyword evidence="5" id="KW-1185">Reference proteome</keyword>
<dbReference type="AlphaFoldDB" id="A0A8J3FBK8"/>
<organism evidence="4 5">
    <name type="scientific">Pilimelia anulata</name>
    <dbReference type="NCBI Taxonomy" id="53371"/>
    <lineage>
        <taxon>Bacteria</taxon>
        <taxon>Bacillati</taxon>
        <taxon>Actinomycetota</taxon>
        <taxon>Actinomycetes</taxon>
        <taxon>Micromonosporales</taxon>
        <taxon>Micromonosporaceae</taxon>
        <taxon>Pilimelia</taxon>
    </lineage>
</organism>
<sequence>MRIVLAGASGFLGTALADQLRRGGHTLTRLVRRAPADPAEVRWDPAGGRVDPAVLRGADAVVNLAGAGVGDRRWTDGYRATIRASRVDPTRTVAAALAALPAADRPGVLLNASAIGWYGDTGDAVADESAPRGDDFLADVCRDWEAATAPAVEAGVRTCLLRTGLPLHRSGGLLAPQLLPFRLGLGGRFGSGRQWQPWISLHDWLRAVDRLLADPALAGPVNVVGPAPARNRDFARELGAALHRPAFWPIPAAALRVLLGGFAAEPLRSVRAVPGVLAAAGFAFRHPDLPAALAAALHEPAGYEP</sequence>
<dbReference type="Pfam" id="PF08338">
    <property type="entry name" value="DUF1731"/>
    <property type="match status" value="1"/>
</dbReference>
<protein>
    <recommendedName>
        <fullName evidence="6">TIGR01777 family protein</fullName>
    </recommendedName>
</protein>
<evidence type="ECO:0000259" key="3">
    <source>
        <dbReference type="Pfam" id="PF08338"/>
    </source>
</evidence>
<evidence type="ECO:0008006" key="6">
    <source>
        <dbReference type="Google" id="ProtNLM"/>
    </source>
</evidence>
<proteinExistence type="inferred from homology"/>
<evidence type="ECO:0000313" key="5">
    <source>
        <dbReference type="Proteomes" id="UP000649739"/>
    </source>
</evidence>
<dbReference type="PANTHER" id="PTHR11092">
    <property type="entry name" value="SUGAR NUCLEOTIDE EPIMERASE RELATED"/>
    <property type="match status" value="1"/>
</dbReference>
<dbReference type="EMBL" id="BMQB01000002">
    <property type="protein sequence ID" value="GGJ84747.1"/>
    <property type="molecule type" value="Genomic_DNA"/>
</dbReference>
<comment type="caution">
    <text evidence="4">The sequence shown here is derived from an EMBL/GenBank/DDBJ whole genome shotgun (WGS) entry which is preliminary data.</text>
</comment>
<accession>A0A8J3FBK8</accession>
<name>A0A8J3FBK8_9ACTN</name>
<feature type="domain" description="NAD-dependent epimerase/dehydratase" evidence="2">
    <location>
        <begin position="3"/>
        <end position="128"/>
    </location>
</feature>
<dbReference type="InterPro" id="IPR036291">
    <property type="entry name" value="NAD(P)-bd_dom_sf"/>
</dbReference>
<dbReference type="Pfam" id="PF01370">
    <property type="entry name" value="Epimerase"/>
    <property type="match status" value="1"/>
</dbReference>
<dbReference type="SUPFAM" id="SSF51735">
    <property type="entry name" value="NAD(P)-binding Rossmann-fold domains"/>
    <property type="match status" value="1"/>
</dbReference>
<evidence type="ECO:0000313" key="4">
    <source>
        <dbReference type="EMBL" id="GGJ84747.1"/>
    </source>
</evidence>
<dbReference type="Proteomes" id="UP000649739">
    <property type="component" value="Unassembled WGS sequence"/>
</dbReference>
<evidence type="ECO:0000259" key="2">
    <source>
        <dbReference type="Pfam" id="PF01370"/>
    </source>
</evidence>